<accession>A0A1D2VBT5</accession>
<dbReference type="Proteomes" id="UP000095038">
    <property type="component" value="Unassembled WGS sequence"/>
</dbReference>
<sequence>MCDIETQRLPNNFDDFDALENLEILNESNNNLDSYFFEKNESLKNWQQLLLLIMYLKI</sequence>
<protein>
    <submittedName>
        <fullName evidence="1">Uncharacterized protein</fullName>
    </submittedName>
</protein>
<gene>
    <name evidence="1" type="ORF">ASCRUDRAFT_82407</name>
</gene>
<dbReference type="RefSeq" id="XP_020045396.1">
    <property type="nucleotide sequence ID" value="XM_020194721.1"/>
</dbReference>
<evidence type="ECO:0000313" key="2">
    <source>
        <dbReference type="Proteomes" id="UP000095038"/>
    </source>
</evidence>
<dbReference type="InParanoid" id="A0A1D2VBT5"/>
<keyword evidence="2" id="KW-1185">Reference proteome</keyword>
<organism evidence="1 2">
    <name type="scientific">Ascoidea rubescens DSM 1968</name>
    <dbReference type="NCBI Taxonomy" id="1344418"/>
    <lineage>
        <taxon>Eukaryota</taxon>
        <taxon>Fungi</taxon>
        <taxon>Dikarya</taxon>
        <taxon>Ascomycota</taxon>
        <taxon>Saccharomycotina</taxon>
        <taxon>Saccharomycetes</taxon>
        <taxon>Ascoideaceae</taxon>
        <taxon>Ascoidea</taxon>
    </lineage>
</organism>
<dbReference type="GeneID" id="30968357"/>
<dbReference type="AlphaFoldDB" id="A0A1D2VBT5"/>
<name>A0A1D2VBT5_9ASCO</name>
<reference evidence="2" key="1">
    <citation type="submission" date="2016-05" db="EMBL/GenBank/DDBJ databases">
        <title>Comparative genomics of biotechnologically important yeasts.</title>
        <authorList>
            <consortium name="DOE Joint Genome Institute"/>
            <person name="Riley R."/>
            <person name="Haridas S."/>
            <person name="Wolfe K.H."/>
            <person name="Lopes M.R."/>
            <person name="Hittinger C.T."/>
            <person name="Goker M."/>
            <person name="Salamov A."/>
            <person name="Wisecaver J."/>
            <person name="Long T.M."/>
            <person name="Aerts A.L."/>
            <person name="Barry K."/>
            <person name="Choi C."/>
            <person name="Clum A."/>
            <person name="Coughlan A.Y."/>
            <person name="Deshpande S."/>
            <person name="Douglass A.P."/>
            <person name="Hanson S.J."/>
            <person name="Klenk H.-P."/>
            <person name="Labutti K."/>
            <person name="Lapidus A."/>
            <person name="Lindquist E."/>
            <person name="Lipzen A."/>
            <person name="Meier-Kolthoff J.P."/>
            <person name="Ohm R.A."/>
            <person name="Otillar R.P."/>
            <person name="Pangilinan J."/>
            <person name="Peng Y."/>
            <person name="Rokas A."/>
            <person name="Rosa C.A."/>
            <person name="Scheuner C."/>
            <person name="Sibirny A.A."/>
            <person name="Slot J.C."/>
            <person name="Stielow J.B."/>
            <person name="Sun H."/>
            <person name="Kurtzman C.P."/>
            <person name="Blackwell M."/>
            <person name="Grigoriev I.V."/>
            <person name="Jeffries T.W."/>
        </authorList>
    </citation>
    <scope>NUCLEOTIDE SEQUENCE [LARGE SCALE GENOMIC DNA]</scope>
    <source>
        <strain evidence="2">DSM 1968</strain>
    </source>
</reference>
<evidence type="ECO:0000313" key="1">
    <source>
        <dbReference type="EMBL" id="ODV59089.1"/>
    </source>
</evidence>
<dbReference type="EMBL" id="KV454488">
    <property type="protein sequence ID" value="ODV59089.1"/>
    <property type="molecule type" value="Genomic_DNA"/>
</dbReference>
<proteinExistence type="predicted"/>